<dbReference type="GO" id="GO:0006120">
    <property type="term" value="P:mitochondrial electron transport, NADH to ubiquinone"/>
    <property type="evidence" value="ECO:0007669"/>
    <property type="project" value="TreeGrafter"/>
</dbReference>
<dbReference type="InterPro" id="IPR050175">
    <property type="entry name" value="Complex_I_Subunit_2"/>
</dbReference>
<evidence type="ECO:0000256" key="11">
    <source>
        <dbReference type="ARBA" id="ARBA00022982"/>
    </source>
</evidence>
<comment type="catalytic activity">
    <reaction evidence="18">
        <text>a ubiquinone + NADH + 5 H(+)(in) = a ubiquinol + NAD(+) + 4 H(+)(out)</text>
        <dbReference type="Rhea" id="RHEA:29091"/>
        <dbReference type="Rhea" id="RHEA-COMP:9565"/>
        <dbReference type="Rhea" id="RHEA-COMP:9566"/>
        <dbReference type="ChEBI" id="CHEBI:15378"/>
        <dbReference type="ChEBI" id="CHEBI:16389"/>
        <dbReference type="ChEBI" id="CHEBI:17976"/>
        <dbReference type="ChEBI" id="CHEBI:57540"/>
        <dbReference type="ChEBI" id="CHEBI:57945"/>
        <dbReference type="EC" id="7.1.1.2"/>
    </reaction>
</comment>
<evidence type="ECO:0000256" key="15">
    <source>
        <dbReference type="ARBA" id="ARBA00023128"/>
    </source>
</evidence>
<feature type="transmembrane region" description="Helical" evidence="19">
    <location>
        <begin position="64"/>
        <end position="83"/>
    </location>
</feature>
<evidence type="ECO:0000256" key="13">
    <source>
        <dbReference type="ARBA" id="ARBA00023027"/>
    </source>
</evidence>
<keyword evidence="10" id="KW-1278">Translocase</keyword>
<feature type="transmembrane region" description="Helical" evidence="19">
    <location>
        <begin position="320"/>
        <end position="342"/>
    </location>
</feature>
<dbReference type="EC" id="7.1.1.2" evidence="4"/>
<keyword evidence="15 21" id="KW-0496">Mitochondrion</keyword>
<evidence type="ECO:0000256" key="2">
    <source>
        <dbReference type="ARBA" id="ARBA00004448"/>
    </source>
</evidence>
<keyword evidence="7" id="KW-0679">Respiratory chain</keyword>
<keyword evidence="9" id="KW-0999">Mitochondrion inner membrane</keyword>
<keyword evidence="14" id="KW-0830">Ubiquinone</keyword>
<comment type="similarity">
    <text evidence="3">Belongs to the complex I subunit 2 family.</text>
</comment>
<gene>
    <name evidence="21" type="primary">nad2</name>
</gene>
<evidence type="ECO:0000256" key="8">
    <source>
        <dbReference type="ARBA" id="ARBA00022692"/>
    </source>
</evidence>
<feature type="transmembrane region" description="Helical" evidence="19">
    <location>
        <begin position="152"/>
        <end position="173"/>
    </location>
</feature>
<comment type="subcellular location">
    <subcellularLocation>
        <location evidence="2">Mitochondrion inner membrane</location>
        <topology evidence="2">Multi-pass membrane protein</topology>
    </subcellularLocation>
</comment>
<dbReference type="GO" id="GO:0005743">
    <property type="term" value="C:mitochondrial inner membrane"/>
    <property type="evidence" value="ECO:0007669"/>
    <property type="project" value="UniProtKB-SubCell"/>
</dbReference>
<reference evidence="21" key="1">
    <citation type="journal article" date="2022" name="Genes (Basel)">
        <title>Novel Gene Rearrangements in the Mitochondrial Genomes of Cynipoid Wasps (Hymenoptera: Cynipoidea).</title>
        <authorList>
            <person name="Shu X."/>
            <person name="Li Z."/>
            <person name="Yuan R."/>
            <person name="Tang P."/>
            <person name="Chen X."/>
        </authorList>
    </citation>
    <scope>NUCLEOTIDE SEQUENCE</scope>
</reference>
<evidence type="ECO:0000259" key="20">
    <source>
        <dbReference type="Pfam" id="PF00361"/>
    </source>
</evidence>
<feature type="transmembrane region" description="Helical" evidence="19">
    <location>
        <begin position="123"/>
        <end position="140"/>
    </location>
</feature>
<dbReference type="AlphaFoldDB" id="A0A9E8K0V5"/>
<evidence type="ECO:0000256" key="6">
    <source>
        <dbReference type="ARBA" id="ARBA00022448"/>
    </source>
</evidence>
<feature type="transmembrane region" description="Helical" evidence="19">
    <location>
        <begin position="205"/>
        <end position="222"/>
    </location>
</feature>
<keyword evidence="8 19" id="KW-0812">Transmembrane</keyword>
<evidence type="ECO:0000256" key="7">
    <source>
        <dbReference type="ARBA" id="ARBA00022660"/>
    </source>
</evidence>
<dbReference type="InterPro" id="IPR001750">
    <property type="entry name" value="ND/Mrp_TM"/>
</dbReference>
<keyword evidence="6" id="KW-0813">Transport</keyword>
<comment type="function">
    <text evidence="1">Core subunit of the mitochondrial membrane respiratory chain NADH dehydrogenase (Complex I) that is believed to belong to the minimal assembly required for catalysis. Complex I functions in the transfer of electrons from NADH to the respiratory chain. The immediate electron acceptor for the enzyme is believed to be ubiquinone.</text>
</comment>
<feature type="domain" description="NADH:quinone oxidoreductase/Mrp antiporter transmembrane" evidence="20">
    <location>
        <begin position="28"/>
        <end position="83"/>
    </location>
</feature>
<proteinExistence type="inferred from homology"/>
<dbReference type="PANTHER" id="PTHR46552:SF1">
    <property type="entry name" value="NADH-UBIQUINONE OXIDOREDUCTASE CHAIN 2"/>
    <property type="match status" value="1"/>
</dbReference>
<feature type="transmembrane region" description="Helical" evidence="19">
    <location>
        <begin position="89"/>
        <end position="111"/>
    </location>
</feature>
<keyword evidence="11" id="KW-0249">Electron transport</keyword>
<evidence type="ECO:0000256" key="17">
    <source>
        <dbReference type="ARBA" id="ARBA00031028"/>
    </source>
</evidence>
<feature type="transmembrane region" description="Helical" evidence="19">
    <location>
        <begin position="275"/>
        <end position="299"/>
    </location>
</feature>
<sequence length="343" mass="41518">MKINIKINFNMMIFFLLMILSIIVCLTSNSLIYIWICLEINLMSFIPLILNLNKNFNDSTIKYFIIQSLSSSLFLYFIMFMFIKDSNMFILMIIMSLIMKIGIFPFFIWYLNIINNISWFNNFLFMVIQKILPLFTIYIINLNFANSMNLNLLKLFFFFIIILNSIMSVSMIFKVNSMKIIMGISSLNHMSWLLMIIMFDMKIFLFYYFIYMYLLLNLTFLFDYFKIYSLKNIYKMNNMFGKIFIVTFVFTLMGVPPFIGFFLKSFSTKVLMMEYNYFIMYTLLMSSTIMFYYYMKLLLPIIINKIDNLKNNIFLKEKNFFMIMLFLNMKMMFLSIILYWLMT</sequence>
<evidence type="ECO:0000256" key="18">
    <source>
        <dbReference type="ARBA" id="ARBA00049551"/>
    </source>
</evidence>
<dbReference type="Pfam" id="PF00361">
    <property type="entry name" value="Proton_antipo_M"/>
    <property type="match status" value="2"/>
</dbReference>
<feature type="transmembrane region" description="Helical" evidence="19">
    <location>
        <begin position="32"/>
        <end position="52"/>
    </location>
</feature>
<feature type="domain" description="NADH:quinone oxidoreductase/Mrp antiporter transmembrane" evidence="20">
    <location>
        <begin position="87"/>
        <end position="288"/>
    </location>
</feature>
<evidence type="ECO:0000256" key="3">
    <source>
        <dbReference type="ARBA" id="ARBA00007012"/>
    </source>
</evidence>
<keyword evidence="12 19" id="KW-1133">Transmembrane helix</keyword>
<organism evidence="21">
    <name type="scientific">Oberthuerella sharkeyi</name>
    <dbReference type="NCBI Taxonomy" id="2943459"/>
    <lineage>
        <taxon>Eukaryota</taxon>
        <taxon>Metazoa</taxon>
        <taxon>Ecdysozoa</taxon>
        <taxon>Arthropoda</taxon>
        <taxon>Hexapoda</taxon>
        <taxon>Insecta</taxon>
        <taxon>Pterygota</taxon>
        <taxon>Neoptera</taxon>
        <taxon>Endopterygota</taxon>
        <taxon>Hymenoptera</taxon>
        <taxon>Apocrita</taxon>
        <taxon>Proctotrupomorpha</taxon>
        <taxon>Cynipoidea</taxon>
        <taxon>Liopteridae</taxon>
        <taxon>Oberthuerella</taxon>
    </lineage>
</organism>
<dbReference type="GO" id="GO:0008137">
    <property type="term" value="F:NADH dehydrogenase (ubiquinone) activity"/>
    <property type="evidence" value="ECO:0007669"/>
    <property type="project" value="UniProtKB-EC"/>
</dbReference>
<evidence type="ECO:0000256" key="12">
    <source>
        <dbReference type="ARBA" id="ARBA00022989"/>
    </source>
</evidence>
<evidence type="ECO:0000256" key="9">
    <source>
        <dbReference type="ARBA" id="ARBA00022792"/>
    </source>
</evidence>
<evidence type="ECO:0000256" key="5">
    <source>
        <dbReference type="ARBA" id="ARBA00021008"/>
    </source>
</evidence>
<evidence type="ECO:0000313" key="21">
    <source>
        <dbReference type="EMBL" id="UZT67568.1"/>
    </source>
</evidence>
<evidence type="ECO:0000256" key="19">
    <source>
        <dbReference type="SAM" id="Phobius"/>
    </source>
</evidence>
<keyword evidence="16 19" id="KW-0472">Membrane</keyword>
<feature type="transmembrane region" description="Helical" evidence="19">
    <location>
        <begin position="7"/>
        <end position="26"/>
    </location>
</feature>
<keyword evidence="13" id="KW-0520">NAD</keyword>
<feature type="transmembrane region" description="Helical" evidence="19">
    <location>
        <begin position="243"/>
        <end position="263"/>
    </location>
</feature>
<evidence type="ECO:0000256" key="4">
    <source>
        <dbReference type="ARBA" id="ARBA00012944"/>
    </source>
</evidence>
<evidence type="ECO:0000256" key="14">
    <source>
        <dbReference type="ARBA" id="ARBA00023075"/>
    </source>
</evidence>
<dbReference type="PANTHER" id="PTHR46552">
    <property type="entry name" value="NADH-UBIQUINONE OXIDOREDUCTASE CHAIN 2"/>
    <property type="match status" value="1"/>
</dbReference>
<evidence type="ECO:0000256" key="1">
    <source>
        <dbReference type="ARBA" id="ARBA00003257"/>
    </source>
</evidence>
<geneLocation type="mitochondrion" evidence="21"/>
<name>A0A9E8K0V5_9HYME</name>
<protein>
    <recommendedName>
        <fullName evidence="5">NADH-ubiquinone oxidoreductase chain 2</fullName>
        <ecNumber evidence="4">7.1.1.2</ecNumber>
    </recommendedName>
    <alternativeName>
        <fullName evidence="17">NADH dehydrogenase subunit 2</fullName>
    </alternativeName>
</protein>
<feature type="transmembrane region" description="Helical" evidence="19">
    <location>
        <begin position="180"/>
        <end position="199"/>
    </location>
</feature>
<dbReference type="EMBL" id="OM677832">
    <property type="protein sequence ID" value="UZT67568.1"/>
    <property type="molecule type" value="Genomic_DNA"/>
</dbReference>
<reference evidence="21" key="2">
    <citation type="submission" date="2022-02" db="EMBL/GenBank/DDBJ databases">
        <authorList>
            <person name="Shu X.H."/>
            <person name="Li Z.K."/>
            <person name="Tang P."/>
            <person name="Chen X.X."/>
        </authorList>
    </citation>
    <scope>NUCLEOTIDE SEQUENCE</scope>
</reference>
<evidence type="ECO:0000256" key="10">
    <source>
        <dbReference type="ARBA" id="ARBA00022967"/>
    </source>
</evidence>
<accession>A0A9E8K0V5</accession>
<evidence type="ECO:0000256" key="16">
    <source>
        <dbReference type="ARBA" id="ARBA00023136"/>
    </source>
</evidence>